<accession>A0AAV8WG30</accession>
<dbReference type="AlphaFoldDB" id="A0AAV8WG30"/>
<keyword evidence="2" id="KW-1185">Reference proteome</keyword>
<sequence>MYQIPNGYKLDMSDFEICVVPLVLCQVLLQFIEAYNNLEDIGYVGWNSIIIILKYLYKSWKSSTSPFYKKCPTWQVKTEKQSLLNWELFLDLKFI</sequence>
<dbReference type="Proteomes" id="UP001159042">
    <property type="component" value="Unassembled WGS sequence"/>
</dbReference>
<name>A0AAV8WG30_9CUCU</name>
<dbReference type="EMBL" id="JANEYG010000001">
    <property type="protein sequence ID" value="KAJ8925504.1"/>
    <property type="molecule type" value="Genomic_DNA"/>
</dbReference>
<evidence type="ECO:0000313" key="2">
    <source>
        <dbReference type="Proteomes" id="UP001159042"/>
    </source>
</evidence>
<organism evidence="1 2">
    <name type="scientific">Exocentrus adspersus</name>
    <dbReference type="NCBI Taxonomy" id="1586481"/>
    <lineage>
        <taxon>Eukaryota</taxon>
        <taxon>Metazoa</taxon>
        <taxon>Ecdysozoa</taxon>
        <taxon>Arthropoda</taxon>
        <taxon>Hexapoda</taxon>
        <taxon>Insecta</taxon>
        <taxon>Pterygota</taxon>
        <taxon>Neoptera</taxon>
        <taxon>Endopterygota</taxon>
        <taxon>Coleoptera</taxon>
        <taxon>Polyphaga</taxon>
        <taxon>Cucujiformia</taxon>
        <taxon>Chrysomeloidea</taxon>
        <taxon>Cerambycidae</taxon>
        <taxon>Lamiinae</taxon>
        <taxon>Acanthocinini</taxon>
        <taxon>Exocentrus</taxon>
    </lineage>
</organism>
<proteinExistence type="predicted"/>
<reference evidence="1 2" key="1">
    <citation type="journal article" date="2023" name="Insect Mol. Biol.">
        <title>Genome sequencing provides insights into the evolution of gene families encoding plant cell wall-degrading enzymes in longhorned beetles.</title>
        <authorList>
            <person name="Shin N.R."/>
            <person name="Okamura Y."/>
            <person name="Kirsch R."/>
            <person name="Pauchet Y."/>
        </authorList>
    </citation>
    <scope>NUCLEOTIDE SEQUENCE [LARGE SCALE GENOMIC DNA]</scope>
    <source>
        <strain evidence="1">EAD_L_NR</strain>
    </source>
</reference>
<feature type="non-terminal residue" evidence="1">
    <location>
        <position position="95"/>
    </location>
</feature>
<comment type="caution">
    <text evidence="1">The sequence shown here is derived from an EMBL/GenBank/DDBJ whole genome shotgun (WGS) entry which is preliminary data.</text>
</comment>
<evidence type="ECO:0000313" key="1">
    <source>
        <dbReference type="EMBL" id="KAJ8925504.1"/>
    </source>
</evidence>
<gene>
    <name evidence="1" type="ORF">NQ315_009342</name>
</gene>
<protein>
    <submittedName>
        <fullName evidence="1">Uncharacterized protein</fullName>
    </submittedName>
</protein>